<feature type="compositionally biased region" description="Low complexity" evidence="1">
    <location>
        <begin position="53"/>
        <end position="66"/>
    </location>
</feature>
<accession>S8EHR0</accession>
<feature type="compositionally biased region" description="Pro residues" evidence="1">
    <location>
        <begin position="409"/>
        <end position="419"/>
    </location>
</feature>
<feature type="compositionally biased region" description="Acidic residues" evidence="1">
    <location>
        <begin position="802"/>
        <end position="822"/>
    </location>
</feature>
<feature type="compositionally biased region" description="Low complexity" evidence="1">
    <location>
        <begin position="438"/>
        <end position="450"/>
    </location>
</feature>
<keyword evidence="3" id="KW-1185">Reference proteome</keyword>
<dbReference type="EMBL" id="KE504129">
    <property type="protein sequence ID" value="EPT03733.1"/>
    <property type="molecule type" value="Genomic_DNA"/>
</dbReference>
<dbReference type="OrthoDB" id="3266602at2759"/>
<evidence type="ECO:0000313" key="3">
    <source>
        <dbReference type="Proteomes" id="UP000015241"/>
    </source>
</evidence>
<feature type="region of interest" description="Disordered" evidence="1">
    <location>
        <begin position="32"/>
        <end position="75"/>
    </location>
</feature>
<dbReference type="InParanoid" id="S8EHR0"/>
<feature type="region of interest" description="Disordered" evidence="1">
    <location>
        <begin position="438"/>
        <end position="466"/>
    </location>
</feature>
<feature type="region of interest" description="Disordered" evidence="1">
    <location>
        <begin position="200"/>
        <end position="223"/>
    </location>
</feature>
<feature type="region of interest" description="Disordered" evidence="1">
    <location>
        <begin position="729"/>
        <end position="858"/>
    </location>
</feature>
<sequence>MCGAAIQLPPHPIDPRRSIICVECHNAAFNKPRYRQSSQKRVAPVPPTPTTPSTPHTPHTPQHPTPEQGDGQAENLEDFDDTSLARYIAAEAMKCVHPAHASAELCGLAADFLRIAPEGGPVSMLPVPYRPSPDGRLYSERGDIQVPVISWRVPMPIPPPPPPSATPDAHKFFMQHVAPPAPVPTPSRPHVQETTVPIRLRPLAPRPPPPQHRGSIGSNASVPNIRRSMPASSVLPPYLIRHPLAQPVALQHFHAPVPPSVQHTPDIRVQGWVRPGDLQAAGRVRACETSGCNRILPPSHAWRVCAQCLAAADPKLSSSIALSIRDTKVNIQVQDPSSPRTPAVASGFQHQNKPRLQVATEPSLRSSMKPEMHHVLPLPSSAQTSPSEQAGPPPIARSRRSEEATASPVPGPQSQPPITIPALFPQLALQAKLARAKDQQASATATSPAANQFAGHTYPPRDPPLSQEEFLQQMDTAAMLQHIESLVREHVGTAAETQATKTEPSVKSMPVQHPVERMRGGVSSSPIATFAATERTPKHESRAVALPLPRRVHRDGDAPIVATVQLTVVSGSKEEPIVLDDEDGVSVYPRASKDIPDRSKEYVSQTVAGEPSDVVMSDAAPSTDSTYAFIAPAATTSQDLGPAQNTNNTPILTETSTGVVEVETEDVEPLVVQPSKQDGSAHVLDDTLPGDTSEEDEPLSVVLKAKRANAIKDEQRPVIRINLKRHRSASNMLSETTSSGTPLRIRIPSFRKSSPPRTPIPMMPSEPTSPSASSSPPSPNLPTSTAETPWDSDLSDLTPIEDSSDEGESEVDESEPAGDAEEERPKLKIKFKLPQSLQTGSRKERRTPLRSTQKEAKGPSTCRVRRCQNLLRPGYRWKLCDICREYNRRIQQRAKLEQEGDDPEGRSKRALVDLSSYPQGSRICTGRWCKTVIPPEGEYKWKTCESCRQAQRQQDKYAAIFESPALPRGKKRTRGDADTDFLELQYPEDEKSDDFPYVDKTPNAYQCLDELIQEMEGRYRSFFTTQLHYLQFKAAKGLDISTAMPTYFGFDGEYSVIANPAGGTVDFVVKLVASQIQSALKLKFQ</sequence>
<feature type="region of interest" description="Disordered" evidence="1">
    <location>
        <begin position="333"/>
        <end position="419"/>
    </location>
</feature>
<organism evidence="2 3">
    <name type="scientific">Fomitopsis schrenkii</name>
    <name type="common">Brown rot fungus</name>
    <dbReference type="NCBI Taxonomy" id="2126942"/>
    <lineage>
        <taxon>Eukaryota</taxon>
        <taxon>Fungi</taxon>
        <taxon>Dikarya</taxon>
        <taxon>Basidiomycota</taxon>
        <taxon>Agaricomycotina</taxon>
        <taxon>Agaricomycetes</taxon>
        <taxon>Polyporales</taxon>
        <taxon>Fomitopsis</taxon>
    </lineage>
</organism>
<reference evidence="2 3" key="1">
    <citation type="journal article" date="2012" name="Science">
        <title>The Paleozoic origin of enzymatic lignin decomposition reconstructed from 31 fungal genomes.</title>
        <authorList>
            <person name="Floudas D."/>
            <person name="Binder M."/>
            <person name="Riley R."/>
            <person name="Barry K."/>
            <person name="Blanchette R.A."/>
            <person name="Henrissat B."/>
            <person name="Martinez A.T."/>
            <person name="Otillar R."/>
            <person name="Spatafora J.W."/>
            <person name="Yadav J.S."/>
            <person name="Aerts A."/>
            <person name="Benoit I."/>
            <person name="Boyd A."/>
            <person name="Carlson A."/>
            <person name="Copeland A."/>
            <person name="Coutinho P.M."/>
            <person name="de Vries R.P."/>
            <person name="Ferreira P."/>
            <person name="Findley K."/>
            <person name="Foster B."/>
            <person name="Gaskell J."/>
            <person name="Glotzer D."/>
            <person name="Gorecki P."/>
            <person name="Heitman J."/>
            <person name="Hesse C."/>
            <person name="Hori C."/>
            <person name="Igarashi K."/>
            <person name="Jurgens J.A."/>
            <person name="Kallen N."/>
            <person name="Kersten P."/>
            <person name="Kohler A."/>
            <person name="Kuees U."/>
            <person name="Kumar T.K.A."/>
            <person name="Kuo A."/>
            <person name="LaButti K."/>
            <person name="Larrondo L.F."/>
            <person name="Lindquist E."/>
            <person name="Ling A."/>
            <person name="Lombard V."/>
            <person name="Lucas S."/>
            <person name="Lundell T."/>
            <person name="Martin R."/>
            <person name="McLaughlin D.J."/>
            <person name="Morgenstern I."/>
            <person name="Morin E."/>
            <person name="Murat C."/>
            <person name="Nagy L.G."/>
            <person name="Nolan M."/>
            <person name="Ohm R.A."/>
            <person name="Patyshakuliyeva A."/>
            <person name="Rokas A."/>
            <person name="Ruiz-Duenas F.J."/>
            <person name="Sabat G."/>
            <person name="Salamov A."/>
            <person name="Samejima M."/>
            <person name="Schmutz J."/>
            <person name="Slot J.C."/>
            <person name="St John F."/>
            <person name="Stenlid J."/>
            <person name="Sun H."/>
            <person name="Sun S."/>
            <person name="Syed K."/>
            <person name="Tsang A."/>
            <person name="Wiebenga A."/>
            <person name="Young D."/>
            <person name="Pisabarro A."/>
            <person name="Eastwood D.C."/>
            <person name="Martin F."/>
            <person name="Cullen D."/>
            <person name="Grigoriev I.V."/>
            <person name="Hibbett D.S."/>
        </authorList>
    </citation>
    <scope>NUCLEOTIDE SEQUENCE</scope>
    <source>
        <strain evidence="3">FP-58527</strain>
    </source>
</reference>
<evidence type="ECO:0000313" key="2">
    <source>
        <dbReference type="EMBL" id="EPT03733.1"/>
    </source>
</evidence>
<feature type="compositionally biased region" description="Low complexity" evidence="1">
    <location>
        <begin position="765"/>
        <end position="785"/>
    </location>
</feature>
<feature type="compositionally biased region" description="Polar residues" evidence="1">
    <location>
        <begin position="729"/>
        <end position="741"/>
    </location>
</feature>
<dbReference type="AlphaFoldDB" id="S8EHR0"/>
<evidence type="ECO:0000256" key="1">
    <source>
        <dbReference type="SAM" id="MobiDB-lite"/>
    </source>
</evidence>
<protein>
    <submittedName>
        <fullName evidence="2">Uncharacterized protein</fullName>
    </submittedName>
</protein>
<dbReference type="eggNOG" id="ENOG502SV5Q">
    <property type="taxonomic scope" value="Eukaryota"/>
</dbReference>
<gene>
    <name evidence="2" type="ORF">FOMPIDRAFT_1046763</name>
</gene>
<proteinExistence type="predicted"/>
<dbReference type="HOGENOM" id="CLU_285453_0_0_1"/>
<feature type="region of interest" description="Disordered" evidence="1">
    <location>
        <begin position="674"/>
        <end position="699"/>
    </location>
</feature>
<name>S8EHR0_FOMSC</name>
<dbReference type="Proteomes" id="UP000015241">
    <property type="component" value="Unassembled WGS sequence"/>
</dbReference>